<dbReference type="Proteomes" id="UP000031036">
    <property type="component" value="Unassembled WGS sequence"/>
</dbReference>
<protein>
    <submittedName>
        <fullName evidence="2">Nuclear receptor-binding-like protein</fullName>
    </submittedName>
</protein>
<dbReference type="OrthoDB" id="1034557at2759"/>
<feature type="non-terminal residue" evidence="2">
    <location>
        <position position="1"/>
    </location>
</feature>
<dbReference type="STRING" id="6265.A0A0B2UQI3"/>
<organism evidence="2 3">
    <name type="scientific">Toxocara canis</name>
    <name type="common">Canine roundworm</name>
    <dbReference type="NCBI Taxonomy" id="6265"/>
    <lineage>
        <taxon>Eukaryota</taxon>
        <taxon>Metazoa</taxon>
        <taxon>Ecdysozoa</taxon>
        <taxon>Nematoda</taxon>
        <taxon>Chromadorea</taxon>
        <taxon>Rhabditida</taxon>
        <taxon>Spirurina</taxon>
        <taxon>Ascaridomorpha</taxon>
        <taxon>Ascaridoidea</taxon>
        <taxon>Toxocaridae</taxon>
        <taxon>Toxocara</taxon>
    </lineage>
</organism>
<accession>A0A0B2UQI3</accession>
<keyword evidence="2" id="KW-0675">Receptor</keyword>
<feature type="region of interest" description="Disordered" evidence="1">
    <location>
        <begin position="90"/>
        <end position="114"/>
    </location>
</feature>
<keyword evidence="3" id="KW-1185">Reference proteome</keyword>
<evidence type="ECO:0000313" key="3">
    <source>
        <dbReference type="Proteomes" id="UP000031036"/>
    </source>
</evidence>
<dbReference type="EMBL" id="JPKZ01021458">
    <property type="protein sequence ID" value="KHN71648.1"/>
    <property type="molecule type" value="Genomic_DNA"/>
</dbReference>
<name>A0A0B2UQI3_TOXCA</name>
<evidence type="ECO:0000313" key="2">
    <source>
        <dbReference type="EMBL" id="KHN71648.1"/>
    </source>
</evidence>
<evidence type="ECO:0000256" key="1">
    <source>
        <dbReference type="SAM" id="MobiDB-lite"/>
    </source>
</evidence>
<proteinExistence type="predicted"/>
<gene>
    <name evidence="2" type="primary">Madm</name>
    <name evidence="2" type="ORF">Tcan_00316</name>
</gene>
<reference evidence="2 3" key="1">
    <citation type="submission" date="2014-11" db="EMBL/GenBank/DDBJ databases">
        <title>Genetic blueprint of the zoonotic pathogen Toxocara canis.</title>
        <authorList>
            <person name="Zhu X.-Q."/>
            <person name="Korhonen P.K."/>
            <person name="Cai H."/>
            <person name="Young N.D."/>
            <person name="Nejsum P."/>
            <person name="von Samson-Himmelstjerna G."/>
            <person name="Boag P.R."/>
            <person name="Tan P."/>
            <person name="Li Q."/>
            <person name="Min J."/>
            <person name="Yang Y."/>
            <person name="Wang X."/>
            <person name="Fang X."/>
            <person name="Hall R.S."/>
            <person name="Hofmann A."/>
            <person name="Sternberg P.W."/>
            <person name="Jex A.R."/>
            <person name="Gasser R.B."/>
        </authorList>
    </citation>
    <scope>NUCLEOTIDE SEQUENCE [LARGE SCALE GENOMIC DNA]</scope>
    <source>
        <strain evidence="2">PN_DK_2014</strain>
    </source>
</reference>
<sequence length="114" mass="12494">GGCRCSSNLICSWFNSDTFRGVFCKFASNSSMFCSRASGSLLTIMLQLDDMMNRQLTTELHDSDNASALVTELIQHGLVSETDEEKLGSALAEALEKDKASRSQQQPVDEAPRL</sequence>
<comment type="caution">
    <text evidence="2">The sequence shown here is derived from an EMBL/GenBank/DDBJ whole genome shotgun (WGS) entry which is preliminary data.</text>
</comment>
<dbReference type="AlphaFoldDB" id="A0A0B2UQI3"/>